<name>A0A7X1ZBW0_9LACT</name>
<gene>
    <name evidence="10" type="ORF">GHI93_11060</name>
</gene>
<protein>
    <submittedName>
        <fullName evidence="10">Acyl-[acyl-carrier-protein] thioesterase</fullName>
    </submittedName>
</protein>
<keyword evidence="7" id="KW-0275">Fatty acid biosynthesis</keyword>
<dbReference type="GO" id="GO:0016297">
    <property type="term" value="F:fatty acyl-[ACP] hydrolase activity"/>
    <property type="evidence" value="ECO:0007669"/>
    <property type="project" value="InterPro"/>
</dbReference>
<evidence type="ECO:0000256" key="5">
    <source>
        <dbReference type="ARBA" id="ARBA00022946"/>
    </source>
</evidence>
<dbReference type="InterPro" id="IPR029069">
    <property type="entry name" value="HotDog_dom_sf"/>
</dbReference>
<comment type="similarity">
    <text evidence="1">Belongs to the acyl-ACP thioesterase family.</text>
</comment>
<dbReference type="OrthoDB" id="9801517at2"/>
<dbReference type="CDD" id="cd00586">
    <property type="entry name" value="4HBT"/>
    <property type="match status" value="1"/>
</dbReference>
<keyword evidence="4" id="KW-0276">Fatty acid metabolism</keyword>
<dbReference type="Proteomes" id="UP000439550">
    <property type="component" value="Unassembled WGS sequence"/>
</dbReference>
<dbReference type="InterPro" id="IPR045023">
    <property type="entry name" value="FATA/B"/>
</dbReference>
<feature type="domain" description="Acyl-ACP thioesterase N-terminal hotdog" evidence="8">
    <location>
        <begin position="4"/>
        <end position="132"/>
    </location>
</feature>
<dbReference type="AlphaFoldDB" id="A0A7X1ZBW0"/>
<evidence type="ECO:0000259" key="9">
    <source>
        <dbReference type="Pfam" id="PF20791"/>
    </source>
</evidence>
<evidence type="ECO:0000256" key="6">
    <source>
        <dbReference type="ARBA" id="ARBA00023098"/>
    </source>
</evidence>
<dbReference type="PANTHER" id="PTHR31727:SF6">
    <property type="entry name" value="OLEOYL-ACYL CARRIER PROTEIN THIOESTERASE 1, CHLOROPLASTIC"/>
    <property type="match status" value="1"/>
</dbReference>
<evidence type="ECO:0000256" key="2">
    <source>
        <dbReference type="ARBA" id="ARBA00022516"/>
    </source>
</evidence>
<dbReference type="RefSeq" id="WP_153497115.1">
    <property type="nucleotide sequence ID" value="NZ_CAXYUY010000006.1"/>
</dbReference>
<keyword evidence="2" id="KW-0444">Lipid biosynthesis</keyword>
<evidence type="ECO:0000259" key="8">
    <source>
        <dbReference type="Pfam" id="PF01643"/>
    </source>
</evidence>
<comment type="caution">
    <text evidence="10">The sequence shown here is derived from an EMBL/GenBank/DDBJ whole genome shotgun (WGS) entry which is preliminary data.</text>
</comment>
<keyword evidence="11" id="KW-1185">Reference proteome</keyword>
<dbReference type="Pfam" id="PF01643">
    <property type="entry name" value="Acyl-ACP_TE"/>
    <property type="match status" value="1"/>
</dbReference>
<dbReference type="GO" id="GO:0000036">
    <property type="term" value="F:acyl carrier activity"/>
    <property type="evidence" value="ECO:0007669"/>
    <property type="project" value="TreeGrafter"/>
</dbReference>
<dbReference type="InterPro" id="IPR002864">
    <property type="entry name" value="Acyl-ACP_thioesterase_NHD"/>
</dbReference>
<dbReference type="Pfam" id="PF20791">
    <property type="entry name" value="Acyl-ACP_TE_C"/>
    <property type="match status" value="1"/>
</dbReference>
<organism evidence="10 11">
    <name type="scientific">Lactococcus hircilactis</name>
    <dbReference type="NCBI Taxonomy" id="1494462"/>
    <lineage>
        <taxon>Bacteria</taxon>
        <taxon>Bacillati</taxon>
        <taxon>Bacillota</taxon>
        <taxon>Bacilli</taxon>
        <taxon>Lactobacillales</taxon>
        <taxon>Streptococcaceae</taxon>
        <taxon>Lactococcus</taxon>
    </lineage>
</organism>
<evidence type="ECO:0000256" key="1">
    <source>
        <dbReference type="ARBA" id="ARBA00006500"/>
    </source>
</evidence>
<keyword evidence="6" id="KW-0443">Lipid metabolism</keyword>
<accession>A0A7X1ZBW0</accession>
<evidence type="ECO:0000256" key="4">
    <source>
        <dbReference type="ARBA" id="ARBA00022832"/>
    </source>
</evidence>
<evidence type="ECO:0000313" key="11">
    <source>
        <dbReference type="Proteomes" id="UP000439550"/>
    </source>
</evidence>
<sequence>MGIRYQQDYIVPFYESDRFKKMRISSLLAVALQISGEQSVSLGRSDVWVSEHYHYFWAVIEYELDITRLPVFSEKITIETQATSYNNFFCYRNFTFKDENGNLLVEIKSTWVLMDQESRKIERVADDIVAPYASDKISKIIRPHKFLKAEVFEGASQVRYPVRFSDLDMNGHVNNAKYFDWACDMIDFDFRATHEPKHIAIKYNHEVLFGDDIVGKLLFKGLVSHHNLNHDSTQIEIEWK</sequence>
<evidence type="ECO:0000256" key="7">
    <source>
        <dbReference type="ARBA" id="ARBA00023160"/>
    </source>
</evidence>
<keyword evidence="5" id="KW-0809">Transit peptide</keyword>
<keyword evidence="3" id="KW-0378">Hydrolase</keyword>
<dbReference type="EMBL" id="WITJ01000020">
    <property type="protein sequence ID" value="MQW40457.1"/>
    <property type="molecule type" value="Genomic_DNA"/>
</dbReference>
<proteinExistence type="inferred from homology"/>
<dbReference type="Gene3D" id="3.10.129.10">
    <property type="entry name" value="Hotdog Thioesterase"/>
    <property type="match status" value="1"/>
</dbReference>
<evidence type="ECO:0000313" key="10">
    <source>
        <dbReference type="EMBL" id="MQW40457.1"/>
    </source>
</evidence>
<dbReference type="InterPro" id="IPR049427">
    <property type="entry name" value="Acyl-ACP_TE_C"/>
</dbReference>
<evidence type="ECO:0000256" key="3">
    <source>
        <dbReference type="ARBA" id="ARBA00022801"/>
    </source>
</evidence>
<reference evidence="10 11" key="1">
    <citation type="submission" date="2019-10" db="EMBL/GenBank/DDBJ databases">
        <authorList>
            <person name="Dong K."/>
        </authorList>
    </citation>
    <scope>NUCLEOTIDE SEQUENCE [LARGE SCALE GENOMIC DNA]</scope>
    <source>
        <strain evidence="10 11">DSM 28960</strain>
    </source>
</reference>
<dbReference type="SUPFAM" id="SSF54637">
    <property type="entry name" value="Thioesterase/thiol ester dehydrase-isomerase"/>
    <property type="match status" value="2"/>
</dbReference>
<feature type="domain" description="Acyl-ACP thioesterase-like C-terminal" evidence="9">
    <location>
        <begin position="156"/>
        <end position="239"/>
    </location>
</feature>
<dbReference type="PANTHER" id="PTHR31727">
    <property type="entry name" value="OLEOYL-ACYL CARRIER PROTEIN THIOESTERASE 1, CHLOROPLASTIC"/>
    <property type="match status" value="1"/>
</dbReference>